<reference evidence="6 7" key="1">
    <citation type="submission" date="2019-02" db="EMBL/GenBank/DDBJ databases">
        <title>Paenibacillus sp. nov., isolated from surface-sterilized tissue of Thalictrum simplex L.</title>
        <authorList>
            <person name="Tuo L."/>
        </authorList>
    </citation>
    <scope>NUCLEOTIDE SEQUENCE [LARGE SCALE GENOMIC DNA]</scope>
    <source>
        <strain evidence="6 7">N2SHLJ1</strain>
    </source>
</reference>
<dbReference type="PANTHER" id="PTHR43649">
    <property type="entry name" value="ARABINOSE-BINDING PROTEIN-RELATED"/>
    <property type="match status" value="1"/>
</dbReference>
<accession>A0A4V2J3L6</accession>
<dbReference type="EMBL" id="SIRE01000021">
    <property type="protein sequence ID" value="TBL73307.1"/>
    <property type="molecule type" value="Genomic_DNA"/>
</dbReference>
<dbReference type="Gene3D" id="3.40.190.10">
    <property type="entry name" value="Periplasmic binding protein-like II"/>
    <property type="match status" value="2"/>
</dbReference>
<evidence type="ECO:0000256" key="1">
    <source>
        <dbReference type="ARBA" id="ARBA00004196"/>
    </source>
</evidence>
<evidence type="ECO:0000256" key="4">
    <source>
        <dbReference type="ARBA" id="ARBA00022729"/>
    </source>
</evidence>
<dbReference type="Pfam" id="PF01547">
    <property type="entry name" value="SBP_bac_1"/>
    <property type="match status" value="1"/>
</dbReference>
<evidence type="ECO:0000256" key="2">
    <source>
        <dbReference type="ARBA" id="ARBA00008520"/>
    </source>
</evidence>
<dbReference type="InterPro" id="IPR050490">
    <property type="entry name" value="Bact_solute-bd_prot1"/>
</dbReference>
<comment type="similarity">
    <text evidence="2">Belongs to the bacterial solute-binding protein 1 family.</text>
</comment>
<keyword evidence="7" id="KW-1185">Reference proteome</keyword>
<dbReference type="GO" id="GO:0030313">
    <property type="term" value="C:cell envelope"/>
    <property type="evidence" value="ECO:0007669"/>
    <property type="project" value="UniProtKB-SubCell"/>
</dbReference>
<evidence type="ECO:0000313" key="6">
    <source>
        <dbReference type="EMBL" id="TBL73307.1"/>
    </source>
</evidence>
<dbReference type="SUPFAM" id="SSF53850">
    <property type="entry name" value="Periplasmic binding protein-like II"/>
    <property type="match status" value="1"/>
</dbReference>
<dbReference type="RefSeq" id="WP_131016540.1">
    <property type="nucleotide sequence ID" value="NZ_SIRE01000021.1"/>
</dbReference>
<dbReference type="OrthoDB" id="94797at2"/>
<feature type="chain" id="PRO_5038656526" evidence="5">
    <location>
        <begin position="24"/>
        <end position="449"/>
    </location>
</feature>
<dbReference type="Proteomes" id="UP000293142">
    <property type="component" value="Unassembled WGS sequence"/>
</dbReference>
<dbReference type="PROSITE" id="PS51257">
    <property type="entry name" value="PROKAR_LIPOPROTEIN"/>
    <property type="match status" value="1"/>
</dbReference>
<dbReference type="PANTHER" id="PTHR43649:SF31">
    <property type="entry name" value="SN-GLYCEROL-3-PHOSPHATE-BINDING PERIPLASMIC PROTEIN UGPB"/>
    <property type="match status" value="1"/>
</dbReference>
<protein>
    <submittedName>
        <fullName evidence="6">Extracellular solute-binding protein</fullName>
    </submittedName>
</protein>
<evidence type="ECO:0000313" key="7">
    <source>
        <dbReference type="Proteomes" id="UP000293142"/>
    </source>
</evidence>
<comment type="subcellular location">
    <subcellularLocation>
        <location evidence="1">Cell envelope</location>
    </subcellularLocation>
</comment>
<sequence>MMRKWVKTAVPVVVASALIGCQASNTPPADPAKTADAKSEPAKSAATDKKITIRFATNYTGTSGLGGPTTKLLDKFKAENPQVDLVIETAPGFDLANKIKIDAASNNTPDVFNYWRPDPNLGMDKIIASGAIADLTELKTDPDIKDLFDEDAWKTATVDGKVRAMPMILFYNMPIVNKDIFAKCGLKLPETWDDWLAAVKVLKEKGYIPWAVSTIPAKSGTIERPLNYVLDRMLGAQRVSDLFEGLEPFNKPDVIKALDYAKELMAGYAPDDASALEDQAVFAKYVNTGKTAIIISNSGAMATVKPELLDQWVPVEFPLIPGGVETEKRMIKDLTQLYFAGAKGYADPVKKPYIVKLLKLMTGKEAGKMYYEDGGSPIPMKGVQIDTSKIPKVIVQASDIADKRPGNYWMGKKMDNAQRDKVWPLLADFWVGKYTGKQFAEKLDEAYKK</sequence>
<organism evidence="6 7">
    <name type="scientific">Paenibacillus thalictri</name>
    <dbReference type="NCBI Taxonomy" id="2527873"/>
    <lineage>
        <taxon>Bacteria</taxon>
        <taxon>Bacillati</taxon>
        <taxon>Bacillota</taxon>
        <taxon>Bacilli</taxon>
        <taxon>Bacillales</taxon>
        <taxon>Paenibacillaceae</taxon>
        <taxon>Paenibacillus</taxon>
    </lineage>
</organism>
<evidence type="ECO:0000256" key="5">
    <source>
        <dbReference type="SAM" id="SignalP"/>
    </source>
</evidence>
<proteinExistence type="inferred from homology"/>
<feature type="signal peptide" evidence="5">
    <location>
        <begin position="1"/>
        <end position="23"/>
    </location>
</feature>
<comment type="caution">
    <text evidence="6">The sequence shown here is derived from an EMBL/GenBank/DDBJ whole genome shotgun (WGS) entry which is preliminary data.</text>
</comment>
<gene>
    <name evidence="6" type="ORF">EYB31_26890</name>
</gene>
<evidence type="ECO:0000256" key="3">
    <source>
        <dbReference type="ARBA" id="ARBA00022448"/>
    </source>
</evidence>
<name>A0A4V2J3L6_9BACL</name>
<keyword evidence="3" id="KW-0813">Transport</keyword>
<dbReference type="InterPro" id="IPR006059">
    <property type="entry name" value="SBP"/>
</dbReference>
<dbReference type="AlphaFoldDB" id="A0A4V2J3L6"/>
<keyword evidence="4 5" id="KW-0732">Signal</keyword>